<dbReference type="PANTHER" id="PTHR47359:SF3">
    <property type="entry name" value="NLP_P60 DOMAIN-CONTAINING PROTEIN-RELATED"/>
    <property type="match status" value="1"/>
</dbReference>
<dbReference type="EMBL" id="CAFBLM010000002">
    <property type="protein sequence ID" value="CAB4858569.1"/>
    <property type="molecule type" value="Genomic_DNA"/>
</dbReference>
<gene>
    <name evidence="6" type="ORF">UFOPK3401_00125</name>
</gene>
<evidence type="ECO:0000256" key="3">
    <source>
        <dbReference type="ARBA" id="ARBA00022801"/>
    </source>
</evidence>
<dbReference type="PROSITE" id="PS51935">
    <property type="entry name" value="NLPC_P60"/>
    <property type="match status" value="1"/>
</dbReference>
<evidence type="ECO:0000313" key="6">
    <source>
        <dbReference type="EMBL" id="CAB4858569.1"/>
    </source>
</evidence>
<keyword evidence="2" id="KW-0645">Protease</keyword>
<sequence>MRSRSKALAAIAVAAVLMIPTTLSGTALGASGFSTDKTIPSKKAVQDAQARARAGRAQVAALQGQVAASSAKLVTLGANLAQASELYNAALFQEQQAKQKADAANASATAAQLELVQTQTALSQFASAAYRSGGDIVRLSTMLGANGPQDLFDQASTMNLLSARQASALRRVSAARATAQVLQTQATQALTEQQTATAQVQASRDKAQTLLDEQQSQATALATQQRQLTVQVAALTSKSDRLAAQRAAGLAAAAAAAAAGQSGAGDGGDLGIPRGILLGMPANVPAGSQQGNAVGARKAIAYARAQIGKPYVWAAAGPDTFDCSGLTMMSWRAGGVGLPHWSVAQYAQGKKIPLGQLRPGDLVFFATDLTEYRSIHHVGLYIGGGQMIEAPYTGANVRISTIARGSLYGAVRP</sequence>
<evidence type="ECO:0000256" key="4">
    <source>
        <dbReference type="ARBA" id="ARBA00022807"/>
    </source>
</evidence>
<protein>
    <submittedName>
        <fullName evidence="6">Unannotated protein</fullName>
    </submittedName>
</protein>
<dbReference type="InterPro" id="IPR038765">
    <property type="entry name" value="Papain-like_cys_pep_sf"/>
</dbReference>
<comment type="similarity">
    <text evidence="1">Belongs to the peptidase C40 family.</text>
</comment>
<dbReference type="InterPro" id="IPR051794">
    <property type="entry name" value="PG_Endopeptidase_C40"/>
</dbReference>
<keyword evidence="4" id="KW-0788">Thiol protease</keyword>
<dbReference type="PANTHER" id="PTHR47359">
    <property type="entry name" value="PEPTIDOGLYCAN DL-ENDOPEPTIDASE CWLO"/>
    <property type="match status" value="1"/>
</dbReference>
<dbReference type="InterPro" id="IPR000064">
    <property type="entry name" value="NLP_P60_dom"/>
</dbReference>
<proteinExistence type="inferred from homology"/>
<dbReference type="GO" id="GO:0008234">
    <property type="term" value="F:cysteine-type peptidase activity"/>
    <property type="evidence" value="ECO:0007669"/>
    <property type="project" value="UniProtKB-KW"/>
</dbReference>
<dbReference type="Gene3D" id="6.10.250.3150">
    <property type="match status" value="1"/>
</dbReference>
<keyword evidence="3" id="KW-0378">Hydrolase</keyword>
<name>A0A6J7CR15_9ZZZZ</name>
<organism evidence="6">
    <name type="scientific">freshwater metagenome</name>
    <dbReference type="NCBI Taxonomy" id="449393"/>
    <lineage>
        <taxon>unclassified sequences</taxon>
        <taxon>metagenomes</taxon>
        <taxon>ecological metagenomes</taxon>
    </lineage>
</organism>
<dbReference type="SUPFAM" id="SSF54001">
    <property type="entry name" value="Cysteine proteinases"/>
    <property type="match status" value="1"/>
</dbReference>
<dbReference type="GO" id="GO:0006508">
    <property type="term" value="P:proteolysis"/>
    <property type="evidence" value="ECO:0007669"/>
    <property type="project" value="UniProtKB-KW"/>
</dbReference>
<dbReference type="AlphaFoldDB" id="A0A6J7CR15"/>
<evidence type="ECO:0000256" key="2">
    <source>
        <dbReference type="ARBA" id="ARBA00022670"/>
    </source>
</evidence>
<dbReference type="Gene3D" id="3.90.1720.10">
    <property type="entry name" value="endopeptidase domain like (from Nostoc punctiforme)"/>
    <property type="match status" value="1"/>
</dbReference>
<dbReference type="Pfam" id="PF00877">
    <property type="entry name" value="NLPC_P60"/>
    <property type="match status" value="1"/>
</dbReference>
<evidence type="ECO:0000259" key="5">
    <source>
        <dbReference type="PROSITE" id="PS51935"/>
    </source>
</evidence>
<feature type="domain" description="NlpC/P60" evidence="5">
    <location>
        <begin position="293"/>
        <end position="413"/>
    </location>
</feature>
<evidence type="ECO:0000256" key="1">
    <source>
        <dbReference type="ARBA" id="ARBA00007074"/>
    </source>
</evidence>
<accession>A0A6J7CR15</accession>
<reference evidence="6" key="1">
    <citation type="submission" date="2020-05" db="EMBL/GenBank/DDBJ databases">
        <authorList>
            <person name="Chiriac C."/>
            <person name="Salcher M."/>
            <person name="Ghai R."/>
            <person name="Kavagutti S V."/>
        </authorList>
    </citation>
    <scope>NUCLEOTIDE SEQUENCE</scope>
</reference>